<dbReference type="PANTHER" id="PTHR43549:SF3">
    <property type="entry name" value="MULTIDRUG RESISTANCE PROTEIN YPNP-RELATED"/>
    <property type="match status" value="1"/>
</dbReference>
<evidence type="ECO:0000313" key="9">
    <source>
        <dbReference type="Proteomes" id="UP001627408"/>
    </source>
</evidence>
<dbReference type="NCBIfam" id="TIGR00797">
    <property type="entry name" value="matE"/>
    <property type="match status" value="1"/>
</dbReference>
<evidence type="ECO:0000256" key="4">
    <source>
        <dbReference type="ARBA" id="ARBA00022692"/>
    </source>
</evidence>
<dbReference type="PANTHER" id="PTHR43549">
    <property type="entry name" value="MULTIDRUG RESISTANCE PROTEIN YPNP-RELATED"/>
    <property type="match status" value="1"/>
</dbReference>
<name>A0ABW8URD3_9RHOB</name>
<comment type="subcellular location">
    <subcellularLocation>
        <location evidence="1">Cell inner membrane</location>
        <topology evidence="1">Multi-pass membrane protein</topology>
    </subcellularLocation>
</comment>
<keyword evidence="6 7" id="KW-0472">Membrane</keyword>
<feature type="transmembrane region" description="Helical" evidence="7">
    <location>
        <begin position="97"/>
        <end position="117"/>
    </location>
</feature>
<protein>
    <submittedName>
        <fullName evidence="8">MATE family efflux transporter</fullName>
    </submittedName>
</protein>
<reference evidence="8 9" key="1">
    <citation type="submission" date="2024-08" db="EMBL/GenBank/DDBJ databases">
        <title>Tateyamaria sp. nov., isolated from marine algae.</title>
        <authorList>
            <person name="Choi B.J."/>
            <person name="Kim J.M."/>
            <person name="Lee J.K."/>
            <person name="Choi D.G."/>
            <person name="Bayburt H."/>
            <person name="Baek J.H."/>
            <person name="Han D.M."/>
            <person name="Jeon C.O."/>
        </authorList>
    </citation>
    <scope>NUCLEOTIDE SEQUENCE [LARGE SCALE GENOMIC DNA]</scope>
    <source>
        <strain evidence="8 9">KMU-156</strain>
    </source>
</reference>
<evidence type="ECO:0000256" key="5">
    <source>
        <dbReference type="ARBA" id="ARBA00022989"/>
    </source>
</evidence>
<keyword evidence="9" id="KW-1185">Reference proteome</keyword>
<feature type="transmembrane region" description="Helical" evidence="7">
    <location>
        <begin position="397"/>
        <end position="422"/>
    </location>
</feature>
<keyword evidence="3" id="KW-1003">Cell membrane</keyword>
<feature type="transmembrane region" description="Helical" evidence="7">
    <location>
        <begin position="52"/>
        <end position="76"/>
    </location>
</feature>
<dbReference type="Pfam" id="PF01554">
    <property type="entry name" value="MatE"/>
    <property type="match status" value="2"/>
</dbReference>
<evidence type="ECO:0000256" key="7">
    <source>
        <dbReference type="SAM" id="Phobius"/>
    </source>
</evidence>
<accession>A0ABW8URD3</accession>
<dbReference type="RefSeq" id="WP_407591575.1">
    <property type="nucleotide sequence ID" value="NZ_JBHDIY010000002.1"/>
</dbReference>
<feature type="transmembrane region" description="Helical" evidence="7">
    <location>
        <begin position="21"/>
        <end position="40"/>
    </location>
</feature>
<feature type="transmembrane region" description="Helical" evidence="7">
    <location>
        <begin position="193"/>
        <end position="217"/>
    </location>
</feature>
<dbReference type="PIRSF" id="PIRSF006603">
    <property type="entry name" value="DinF"/>
    <property type="match status" value="1"/>
</dbReference>
<keyword evidence="2" id="KW-0813">Transport</keyword>
<feature type="transmembrane region" description="Helical" evidence="7">
    <location>
        <begin position="162"/>
        <end position="187"/>
    </location>
</feature>
<comment type="caution">
    <text evidence="8">The sequence shown here is derived from an EMBL/GenBank/DDBJ whole genome shotgun (WGS) entry which is preliminary data.</text>
</comment>
<keyword evidence="5 7" id="KW-1133">Transmembrane helix</keyword>
<feature type="transmembrane region" description="Helical" evidence="7">
    <location>
        <begin position="317"/>
        <end position="337"/>
    </location>
</feature>
<evidence type="ECO:0000256" key="1">
    <source>
        <dbReference type="ARBA" id="ARBA00004429"/>
    </source>
</evidence>
<dbReference type="InterPro" id="IPR048279">
    <property type="entry name" value="MdtK-like"/>
</dbReference>
<dbReference type="InterPro" id="IPR052031">
    <property type="entry name" value="Membrane_Transporter-Flippase"/>
</dbReference>
<dbReference type="Proteomes" id="UP001627408">
    <property type="component" value="Unassembled WGS sequence"/>
</dbReference>
<feature type="transmembrane region" description="Helical" evidence="7">
    <location>
        <begin position="129"/>
        <end position="150"/>
    </location>
</feature>
<proteinExistence type="predicted"/>
<evidence type="ECO:0000256" key="2">
    <source>
        <dbReference type="ARBA" id="ARBA00022448"/>
    </source>
</evidence>
<evidence type="ECO:0000313" key="8">
    <source>
        <dbReference type="EMBL" id="MFL4469690.1"/>
    </source>
</evidence>
<organism evidence="8 9">
    <name type="scientific">Tateyamaria armeniaca</name>
    <dbReference type="NCBI Taxonomy" id="2518930"/>
    <lineage>
        <taxon>Bacteria</taxon>
        <taxon>Pseudomonadati</taxon>
        <taxon>Pseudomonadota</taxon>
        <taxon>Alphaproteobacteria</taxon>
        <taxon>Rhodobacterales</taxon>
        <taxon>Roseobacteraceae</taxon>
        <taxon>Tateyamaria</taxon>
    </lineage>
</organism>
<evidence type="ECO:0000256" key="3">
    <source>
        <dbReference type="ARBA" id="ARBA00022475"/>
    </source>
</evidence>
<feature type="transmembrane region" description="Helical" evidence="7">
    <location>
        <begin position="283"/>
        <end position="305"/>
    </location>
</feature>
<feature type="transmembrane region" description="Helical" evidence="7">
    <location>
        <begin position="357"/>
        <end position="377"/>
    </location>
</feature>
<feature type="transmembrane region" description="Helical" evidence="7">
    <location>
        <begin position="256"/>
        <end position="277"/>
    </location>
</feature>
<dbReference type="InterPro" id="IPR002528">
    <property type="entry name" value="MATE_fam"/>
</dbReference>
<evidence type="ECO:0000256" key="6">
    <source>
        <dbReference type="ARBA" id="ARBA00023136"/>
    </source>
</evidence>
<sequence>MSQSLNDQSVGRALFRVSAPMSIGIFGVLLVGLADAFFLARYGDFALTAVGFIYPVIMTLTSLSIGLSAGTSSVVAQALGRGEDEGKQRMTLHAMMLGLGLSTTVAVLFYAAAPWLFGLMGASGKVLDAVMAYILWWSLSFPCLVVAQSLNSVFRAAGRSEVTAITMVGQAIINIALTPLLIFGWGFVPELGVAGAGMATFLARVIGFVGVIAYATWHRDICLDLNPFKGFGTSARKIGRVAAPASLSNAINPGGMAAVTAAVAVVGDTAVAGFGAATRVQSLLFLPMLALSAGIGPVVGQAWGADKTERAQKSVRLTFIACVVYGVALGIVLLFFAKPIAALVADNDAAAEYGAHYLRFVGLSFFGYGVLITGNAAMNARDRAMWSMGLSAARITLIYIPFAWVGVLVFGYTGIIAAAVLANVLGAWGAVVACRAVGLLGSDAPGIGGPAKAARAAASGD</sequence>
<gene>
    <name evidence="8" type="ORF">ACERZ8_07345</name>
</gene>
<keyword evidence="4 7" id="KW-0812">Transmembrane</keyword>
<dbReference type="EMBL" id="JBHDIY010000002">
    <property type="protein sequence ID" value="MFL4469690.1"/>
    <property type="molecule type" value="Genomic_DNA"/>
</dbReference>